<evidence type="ECO:0000313" key="2">
    <source>
        <dbReference type="EMBL" id="KAG2489545.1"/>
    </source>
</evidence>
<feature type="region of interest" description="Disordered" evidence="1">
    <location>
        <begin position="245"/>
        <end position="328"/>
    </location>
</feature>
<feature type="region of interest" description="Disordered" evidence="1">
    <location>
        <begin position="711"/>
        <end position="767"/>
    </location>
</feature>
<feature type="region of interest" description="Disordered" evidence="1">
    <location>
        <begin position="447"/>
        <end position="487"/>
    </location>
</feature>
<name>A0A835XZ41_9CHLO</name>
<feature type="region of interest" description="Disordered" evidence="1">
    <location>
        <begin position="1"/>
        <end position="58"/>
    </location>
</feature>
<evidence type="ECO:0000313" key="3">
    <source>
        <dbReference type="Proteomes" id="UP000612055"/>
    </source>
</evidence>
<evidence type="ECO:0000256" key="1">
    <source>
        <dbReference type="SAM" id="MobiDB-lite"/>
    </source>
</evidence>
<proteinExistence type="predicted"/>
<feature type="region of interest" description="Disordered" evidence="1">
    <location>
        <begin position="145"/>
        <end position="224"/>
    </location>
</feature>
<dbReference type="EMBL" id="JAEHOE010000072">
    <property type="protein sequence ID" value="KAG2489545.1"/>
    <property type="molecule type" value="Genomic_DNA"/>
</dbReference>
<dbReference type="AlphaFoldDB" id="A0A835XZ41"/>
<feature type="compositionally biased region" description="Polar residues" evidence="1">
    <location>
        <begin position="293"/>
        <end position="303"/>
    </location>
</feature>
<accession>A0A835XZ41</accession>
<dbReference type="Proteomes" id="UP000612055">
    <property type="component" value="Unassembled WGS sequence"/>
</dbReference>
<keyword evidence="3" id="KW-1185">Reference proteome</keyword>
<feature type="compositionally biased region" description="Low complexity" evidence="1">
    <location>
        <begin position="277"/>
        <end position="291"/>
    </location>
</feature>
<feature type="compositionally biased region" description="Basic residues" evidence="1">
    <location>
        <begin position="28"/>
        <end position="37"/>
    </location>
</feature>
<organism evidence="2 3">
    <name type="scientific">Edaphochlamys debaryana</name>
    <dbReference type="NCBI Taxonomy" id="47281"/>
    <lineage>
        <taxon>Eukaryota</taxon>
        <taxon>Viridiplantae</taxon>
        <taxon>Chlorophyta</taxon>
        <taxon>core chlorophytes</taxon>
        <taxon>Chlorophyceae</taxon>
        <taxon>CS clade</taxon>
        <taxon>Chlamydomonadales</taxon>
        <taxon>Chlamydomonadales incertae sedis</taxon>
        <taxon>Edaphochlamys</taxon>
    </lineage>
</organism>
<protein>
    <submittedName>
        <fullName evidence="2">Uncharacterized protein</fullName>
    </submittedName>
</protein>
<reference evidence="2" key="1">
    <citation type="journal article" date="2020" name="bioRxiv">
        <title>Comparative genomics of Chlamydomonas.</title>
        <authorList>
            <person name="Craig R.J."/>
            <person name="Hasan A.R."/>
            <person name="Ness R.W."/>
            <person name="Keightley P.D."/>
        </authorList>
    </citation>
    <scope>NUCLEOTIDE SEQUENCE</scope>
    <source>
        <strain evidence="2">CCAP 11/70</strain>
    </source>
</reference>
<sequence length="923" mass="94376">MHKETAGQPRKTSPTMPLPAGHGLWTRTRPRLRRLQSRPKLCGQRRPGPPPPPRWRRRRRCWGQQPQATRAIAVAAVASPGRRRHCFGGRPATAAALAELPAPLPQPLTGHRRPAPGAVAVSGAGAAAPLESRSLPVFACAAAEVEDPDSRGGSRRRLLQGFQPPEGPAASPRPLAAAGVRDPCWAPAGGPVPPLGQPHSRDGRQLPASHLPPQRSASSSRLARHVSADCSAAVPCTAIKEEPEDMAWEPSATSWAEAAGPPPFVAASPGPERSSRPAHALLGAPTAAAPPWQQRTSFSGSDTQLRDAAGPSASRVTPPPPEPQPFMAGAMGRLRLTSSAALPVLGTINDDASAWQPLPLAATVPTPAAVPPLASPDPPPSSTAVGRFLRATVVSGCGDGCQLPTVWRDGGHDARLEGELGELMSGLRASEGTATAAGHEVYLRQSSASGLHNSPGGETSAAPPPLAPRPVATWHAEGPSSDGGMAAGRLLGGRAAAYLPQQESPAASHAPHGQHVYRDSCASARSEQRVSTVTSASRYSAAGSDFDGYSRAPTPMLPTCTPDWTGSACTTSAVLTSTSAAAAHPFVVRGSAAASGLPSGSSCAGGPATAGAQHQAAMSGGWQGGSTELDTGGPHHSWSLQDWVAATKLPAAGSYAPPPTGCTSLPAAPSAGFMVDDFCPQPQRVPPPGGGSTGVPRGLAAPALVPAASAWAQQGPWGEGPCSGGSGGSQGYALQPQPRPVAPEHLPYEHLRPPGPQPPLRGYGDPYAEDAGAYATAASSAGAAPWLRPSAGGELGREALAYQDDGYAPSFAQPYEMPRALDVRTWAPRGLLPLAPHPEEDGGTWYAPQEPLQMPPPLPRQPPPGLPQAAAAHFGGGAVFRGGGGYGDAVNVYGHGEYGSGVAYGGDEPSYGDASGNYYMQTD</sequence>
<comment type="caution">
    <text evidence="2">The sequence shown here is derived from an EMBL/GenBank/DDBJ whole genome shotgun (WGS) entry which is preliminary data.</text>
</comment>
<gene>
    <name evidence="2" type="ORF">HYH03_011996</name>
</gene>
<feature type="compositionally biased region" description="Gly residues" evidence="1">
    <location>
        <begin position="717"/>
        <end position="730"/>
    </location>
</feature>